<dbReference type="EMBL" id="JBITLV010000004">
    <property type="protein sequence ID" value="MFI7587954.1"/>
    <property type="molecule type" value="Genomic_DNA"/>
</dbReference>
<keyword evidence="2" id="KW-0804">Transcription</keyword>
<gene>
    <name evidence="4" type="ORF">ACIB24_12850</name>
</gene>
<dbReference type="InterPro" id="IPR025996">
    <property type="entry name" value="MT1864/Rv1816-like_C"/>
</dbReference>
<evidence type="ECO:0000313" key="5">
    <source>
        <dbReference type="Proteomes" id="UP001612915"/>
    </source>
</evidence>
<evidence type="ECO:0000256" key="1">
    <source>
        <dbReference type="ARBA" id="ARBA00023015"/>
    </source>
</evidence>
<dbReference type="SUPFAM" id="SSF46689">
    <property type="entry name" value="Homeodomain-like"/>
    <property type="match status" value="1"/>
</dbReference>
<evidence type="ECO:0000259" key="3">
    <source>
        <dbReference type="Pfam" id="PF13305"/>
    </source>
</evidence>
<reference evidence="4 5" key="1">
    <citation type="submission" date="2024-10" db="EMBL/GenBank/DDBJ databases">
        <title>The Natural Products Discovery Center: Release of the First 8490 Sequenced Strains for Exploring Actinobacteria Biosynthetic Diversity.</title>
        <authorList>
            <person name="Kalkreuter E."/>
            <person name="Kautsar S.A."/>
            <person name="Yang D."/>
            <person name="Bader C.D."/>
            <person name="Teijaro C.N."/>
            <person name="Fluegel L."/>
            <person name="Davis C.M."/>
            <person name="Simpson J.R."/>
            <person name="Lauterbach L."/>
            <person name="Steele A.D."/>
            <person name="Gui C."/>
            <person name="Meng S."/>
            <person name="Li G."/>
            <person name="Viehrig K."/>
            <person name="Ye F."/>
            <person name="Su P."/>
            <person name="Kiefer A.F."/>
            <person name="Nichols A."/>
            <person name="Cepeda A.J."/>
            <person name="Yan W."/>
            <person name="Fan B."/>
            <person name="Jiang Y."/>
            <person name="Adhikari A."/>
            <person name="Zheng C.-J."/>
            <person name="Schuster L."/>
            <person name="Cowan T.M."/>
            <person name="Smanski M.J."/>
            <person name="Chevrette M.G."/>
            <person name="De Carvalho L.P.S."/>
            <person name="Shen B."/>
        </authorList>
    </citation>
    <scope>NUCLEOTIDE SEQUENCE [LARGE SCALE GENOMIC DNA]</scope>
    <source>
        <strain evidence="4 5">NPDC049639</strain>
    </source>
</reference>
<organism evidence="4 5">
    <name type="scientific">Spongisporangium articulatum</name>
    <dbReference type="NCBI Taxonomy" id="3362603"/>
    <lineage>
        <taxon>Bacteria</taxon>
        <taxon>Bacillati</taxon>
        <taxon>Actinomycetota</taxon>
        <taxon>Actinomycetes</taxon>
        <taxon>Kineosporiales</taxon>
        <taxon>Kineosporiaceae</taxon>
        <taxon>Spongisporangium</taxon>
    </lineage>
</organism>
<dbReference type="InterPro" id="IPR003012">
    <property type="entry name" value="Tet_transcr_reg_TetR"/>
</dbReference>
<evidence type="ECO:0000313" key="4">
    <source>
        <dbReference type="EMBL" id="MFI7587954.1"/>
    </source>
</evidence>
<accession>A0ABW8ANJ5</accession>
<evidence type="ECO:0000256" key="2">
    <source>
        <dbReference type="ARBA" id="ARBA00023163"/>
    </source>
</evidence>
<name>A0ABW8ANJ5_9ACTN</name>
<sequence>MVAEAASAADELGLEALTLAVVAQRLGVRQPSLYNHVEGLRGLRRELTLLGGRELLERGRAAAVGRSGREALFAIAEAYRTYGRERPALFSALQRVPDAEDAELVRVAQELLDLFYAVLAGYHLEGDDAVDAVRGLRALVIGWVTLETGGGFGMPRDVDRSFHRLLESFDAGLAARRV</sequence>
<dbReference type="Pfam" id="PF13305">
    <property type="entry name" value="TetR_C_33"/>
    <property type="match status" value="1"/>
</dbReference>
<feature type="domain" description="HTH-type transcriptional regulator MT1864/Rv1816-like C-terminal" evidence="3">
    <location>
        <begin position="72"/>
        <end position="168"/>
    </location>
</feature>
<dbReference type="Proteomes" id="UP001612915">
    <property type="component" value="Unassembled WGS sequence"/>
</dbReference>
<keyword evidence="1" id="KW-0805">Transcription regulation</keyword>
<dbReference type="InterPro" id="IPR009057">
    <property type="entry name" value="Homeodomain-like_sf"/>
</dbReference>
<protein>
    <submittedName>
        <fullName evidence="4">WHG domain-containing protein</fullName>
    </submittedName>
</protein>
<dbReference type="Gene3D" id="1.10.10.60">
    <property type="entry name" value="Homeodomain-like"/>
    <property type="match status" value="1"/>
</dbReference>
<dbReference type="Gene3D" id="1.10.357.10">
    <property type="entry name" value="Tetracycline Repressor, domain 2"/>
    <property type="match status" value="1"/>
</dbReference>
<dbReference type="PRINTS" id="PR00400">
    <property type="entry name" value="TETREPRESSOR"/>
</dbReference>
<comment type="caution">
    <text evidence="4">The sequence shown here is derived from an EMBL/GenBank/DDBJ whole genome shotgun (WGS) entry which is preliminary data.</text>
</comment>
<dbReference type="RefSeq" id="WP_398280656.1">
    <property type="nucleotide sequence ID" value="NZ_JBITLV010000004.1"/>
</dbReference>
<dbReference type="InterPro" id="IPR036271">
    <property type="entry name" value="Tet_transcr_reg_TetR-rel_C_sf"/>
</dbReference>
<keyword evidence="5" id="KW-1185">Reference proteome</keyword>
<dbReference type="SUPFAM" id="SSF48498">
    <property type="entry name" value="Tetracyclin repressor-like, C-terminal domain"/>
    <property type="match status" value="1"/>
</dbReference>
<proteinExistence type="predicted"/>